<accession>A0A0L7LB32</accession>
<keyword evidence="1" id="KW-0067">ATP-binding</keyword>
<keyword evidence="1" id="KW-0378">Hydrolase</keyword>
<comment type="caution">
    <text evidence="1">The sequence shown here is derived from an EMBL/GenBank/DDBJ whole genome shotgun (WGS) entry which is preliminary data.</text>
</comment>
<keyword evidence="1" id="KW-0547">Nucleotide-binding</keyword>
<gene>
    <name evidence="1" type="ORF">OBRU01_12051</name>
</gene>
<reference evidence="1 2" key="1">
    <citation type="journal article" date="2015" name="Genome Biol. Evol.">
        <title>The genome of winter moth (Operophtera brumata) provides a genomic perspective on sexual dimorphism and phenology.</title>
        <authorList>
            <person name="Derks M.F."/>
            <person name="Smit S."/>
            <person name="Salis L."/>
            <person name="Schijlen E."/>
            <person name="Bossers A."/>
            <person name="Mateman C."/>
            <person name="Pijl A.S."/>
            <person name="de Ridder D."/>
            <person name="Groenen M.A."/>
            <person name="Visser M.E."/>
            <person name="Megens H.J."/>
        </authorList>
    </citation>
    <scope>NUCLEOTIDE SEQUENCE [LARGE SCALE GENOMIC DNA]</scope>
    <source>
        <strain evidence="1">WM2013NL</strain>
        <tissue evidence="1">Head and thorax</tissue>
    </source>
</reference>
<proteinExistence type="predicted"/>
<keyword evidence="1" id="KW-0347">Helicase</keyword>
<keyword evidence="2" id="KW-1185">Reference proteome</keyword>
<dbReference type="GO" id="GO:0004386">
    <property type="term" value="F:helicase activity"/>
    <property type="evidence" value="ECO:0007669"/>
    <property type="project" value="UniProtKB-KW"/>
</dbReference>
<dbReference type="EMBL" id="JTDY01001894">
    <property type="protein sequence ID" value="KOB72614.1"/>
    <property type="molecule type" value="Genomic_DNA"/>
</dbReference>
<sequence length="342" mass="38762">MNERELNKLAGPLRLQSSMLSVTTRGVGLGACHISFVARQRNADDDVCCRQYKEIVVPSIYAQFRVYLGLLEAKLVYLKGKFPMIPRHTEQTYMHPGINANFLHLMNTCTFVPTSVKRLIDSIGIITFEEKVYLPVLAKTLEADGNFLPRPENTVLSTLRDTVVALANPETPHVVRTRYEYNNAIPGAVWLNHILQNADEIMPAVYNFVDDLHRDFQIVVPFLLQLQKLVPKLAGGALKQKTIGHNSIFLSNEMENLRCPDRNGGENLNDYYNRCIPQGDVKYYSSLHKLNAAESLEGQVNLLGEVPTEVNMLRPLYGLRDETIHPYVMTSHYKSVCHLMYA</sequence>
<dbReference type="Proteomes" id="UP000037510">
    <property type="component" value="Unassembled WGS sequence"/>
</dbReference>
<organism evidence="1 2">
    <name type="scientific">Operophtera brumata</name>
    <name type="common">Winter moth</name>
    <name type="synonym">Phalaena brumata</name>
    <dbReference type="NCBI Taxonomy" id="104452"/>
    <lineage>
        <taxon>Eukaryota</taxon>
        <taxon>Metazoa</taxon>
        <taxon>Ecdysozoa</taxon>
        <taxon>Arthropoda</taxon>
        <taxon>Hexapoda</taxon>
        <taxon>Insecta</taxon>
        <taxon>Pterygota</taxon>
        <taxon>Neoptera</taxon>
        <taxon>Endopterygota</taxon>
        <taxon>Lepidoptera</taxon>
        <taxon>Glossata</taxon>
        <taxon>Ditrysia</taxon>
        <taxon>Geometroidea</taxon>
        <taxon>Geometridae</taxon>
        <taxon>Larentiinae</taxon>
        <taxon>Operophtera</taxon>
    </lineage>
</organism>
<name>A0A0L7LB32_OPEBR</name>
<evidence type="ECO:0000313" key="1">
    <source>
        <dbReference type="EMBL" id="KOB72614.1"/>
    </source>
</evidence>
<protein>
    <submittedName>
        <fullName evidence="1">ATP-dependent DNA helicase DinG</fullName>
    </submittedName>
</protein>
<dbReference type="AlphaFoldDB" id="A0A0L7LB32"/>
<evidence type="ECO:0000313" key="2">
    <source>
        <dbReference type="Proteomes" id="UP000037510"/>
    </source>
</evidence>